<dbReference type="EMBL" id="AGBZ02000001">
    <property type="protein sequence ID" value="KAI92797.1"/>
    <property type="molecule type" value="Genomic_DNA"/>
</dbReference>
<protein>
    <submittedName>
        <fullName evidence="2">Uncharacterized protein</fullName>
    </submittedName>
</protein>
<feature type="transmembrane region" description="Helical" evidence="1">
    <location>
        <begin position="36"/>
        <end position="55"/>
    </location>
</feature>
<name>A0AAI9X137_SPIME</name>
<organism evidence="2 3">
    <name type="scientific">Spiroplasma melliferum KC3</name>
    <dbReference type="NCBI Taxonomy" id="570509"/>
    <lineage>
        <taxon>Bacteria</taxon>
        <taxon>Bacillati</taxon>
        <taxon>Mycoplasmatota</taxon>
        <taxon>Mollicutes</taxon>
        <taxon>Entomoplasmatales</taxon>
        <taxon>Spiroplasmataceae</taxon>
        <taxon>Spiroplasma</taxon>
    </lineage>
</organism>
<sequence>MMNLLTSWDDAFNVVIDIFMKIMDWMWTLKLPATDIPLYVLWIIGGILGIAMRLVGSAPQLSTMSQNTASAMSTGLGAIRLKESKQIQHTKANKGEK</sequence>
<gene>
    <name evidence="2" type="ORF">SPM_001975</name>
</gene>
<keyword evidence="1" id="KW-0812">Transmembrane</keyword>
<evidence type="ECO:0000256" key="1">
    <source>
        <dbReference type="SAM" id="Phobius"/>
    </source>
</evidence>
<evidence type="ECO:0000313" key="3">
    <source>
        <dbReference type="Proteomes" id="UP000004057"/>
    </source>
</evidence>
<comment type="caution">
    <text evidence="2">The sequence shown here is derived from an EMBL/GenBank/DDBJ whole genome shotgun (WGS) entry which is preliminary data.</text>
</comment>
<keyword evidence="1" id="KW-0472">Membrane</keyword>
<evidence type="ECO:0000313" key="2">
    <source>
        <dbReference type="EMBL" id="KAI92797.1"/>
    </source>
</evidence>
<proteinExistence type="predicted"/>
<keyword evidence="1" id="KW-1133">Transmembrane helix</keyword>
<accession>A0AAI9X137</accession>
<reference evidence="2 3" key="1">
    <citation type="journal article" date="2012" name="J. Proteome Res.">
        <title>Application of Spiroplasma melliferum proteogenomic profiling for the discovery of virulence factors and pathogenicity mechanisms in host-associated spiroplasmas.</title>
        <authorList>
            <person name="Alexeev D."/>
            <person name="Kostrjukova E."/>
            <person name="Aliper A."/>
            <person name="Popenko A."/>
            <person name="Bazaleev N."/>
            <person name="Tyakht A."/>
            <person name="Selezneva O."/>
            <person name="Akopian T."/>
            <person name="Prichodko E."/>
            <person name="Kondratov I."/>
            <person name="Chukin M."/>
            <person name="Demina I."/>
            <person name="Galyamina M."/>
            <person name="Kamashev D."/>
            <person name="Vanyushkina A."/>
            <person name="Ladygina V."/>
            <person name="Levitskii S."/>
            <person name="Lazarev V."/>
            <person name="Govorun V."/>
        </authorList>
    </citation>
    <scope>NUCLEOTIDE SEQUENCE [LARGE SCALE GENOMIC DNA]</scope>
    <source>
        <strain evidence="2 3">KC3</strain>
    </source>
</reference>
<dbReference type="AlphaFoldDB" id="A0AAI9X137"/>
<dbReference type="Proteomes" id="UP000004057">
    <property type="component" value="Unassembled WGS sequence"/>
</dbReference>